<dbReference type="Pfam" id="PF14033">
    <property type="entry name" value="DUF4246"/>
    <property type="match status" value="1"/>
</dbReference>
<keyword evidence="4" id="KW-1185">Reference proteome</keyword>
<feature type="compositionally biased region" description="Low complexity" evidence="1">
    <location>
        <begin position="120"/>
        <end position="131"/>
    </location>
</feature>
<dbReference type="HOGENOM" id="CLU_1058429_0_0_1"/>
<sequence length="263" mass="29300">MPTLRGDFRLPFDDFGDFSIDDECTRAVANGGRKFKNPEIRAKWEKEALEHDIQGGRLTKAEVKYVLDELQGYEKMRDDATGIQVQSVTRKLSVTLSALSTRPPAILLSRHIRGGQPGPSRASQASHQRGQSSRRRSRSQKVLASTLQQPGSRLVHTSLYCIVYNRTFAFPVDSNPANRTSADLKKLRHPFAAAAAKTGPEPPYERWSYPKKFCWIPTDFDLPTGGRPAKALSYINNIEPDLTSYIRSSRALWGGFLCSGTGS</sequence>
<organism evidence="3 4">
    <name type="scientific">Tulasnella calospora MUT 4182</name>
    <dbReference type="NCBI Taxonomy" id="1051891"/>
    <lineage>
        <taxon>Eukaryota</taxon>
        <taxon>Fungi</taxon>
        <taxon>Dikarya</taxon>
        <taxon>Basidiomycota</taxon>
        <taxon>Agaricomycotina</taxon>
        <taxon>Agaricomycetes</taxon>
        <taxon>Cantharellales</taxon>
        <taxon>Tulasnellaceae</taxon>
        <taxon>Tulasnella</taxon>
    </lineage>
</organism>
<dbReference type="Proteomes" id="UP000054248">
    <property type="component" value="Unassembled WGS sequence"/>
</dbReference>
<evidence type="ECO:0000256" key="1">
    <source>
        <dbReference type="SAM" id="MobiDB-lite"/>
    </source>
</evidence>
<evidence type="ECO:0000259" key="2">
    <source>
        <dbReference type="Pfam" id="PF14033"/>
    </source>
</evidence>
<name>A0A0C3K361_9AGAM</name>
<dbReference type="AlphaFoldDB" id="A0A0C3K361"/>
<dbReference type="EMBL" id="KN823795">
    <property type="protein sequence ID" value="KIO15828.1"/>
    <property type="molecule type" value="Genomic_DNA"/>
</dbReference>
<feature type="region of interest" description="Disordered" evidence="1">
    <location>
        <begin position="110"/>
        <end position="147"/>
    </location>
</feature>
<reference evidence="4" key="2">
    <citation type="submission" date="2015-01" db="EMBL/GenBank/DDBJ databases">
        <title>Evolutionary Origins and Diversification of the Mycorrhizal Mutualists.</title>
        <authorList>
            <consortium name="DOE Joint Genome Institute"/>
            <consortium name="Mycorrhizal Genomics Consortium"/>
            <person name="Kohler A."/>
            <person name="Kuo A."/>
            <person name="Nagy L.G."/>
            <person name="Floudas D."/>
            <person name="Copeland A."/>
            <person name="Barry K.W."/>
            <person name="Cichocki N."/>
            <person name="Veneault-Fourrey C."/>
            <person name="LaButti K."/>
            <person name="Lindquist E.A."/>
            <person name="Lipzen A."/>
            <person name="Lundell T."/>
            <person name="Morin E."/>
            <person name="Murat C."/>
            <person name="Riley R."/>
            <person name="Ohm R."/>
            <person name="Sun H."/>
            <person name="Tunlid A."/>
            <person name="Henrissat B."/>
            <person name="Grigoriev I.V."/>
            <person name="Hibbett D.S."/>
            <person name="Martin F."/>
        </authorList>
    </citation>
    <scope>NUCLEOTIDE SEQUENCE [LARGE SCALE GENOMIC DNA]</scope>
    <source>
        <strain evidence="4">MUT 4182</strain>
    </source>
</reference>
<feature type="domain" description="DUF4246" evidence="2">
    <location>
        <begin position="144"/>
        <end position="241"/>
    </location>
</feature>
<evidence type="ECO:0000313" key="3">
    <source>
        <dbReference type="EMBL" id="KIO15828.1"/>
    </source>
</evidence>
<gene>
    <name evidence="3" type="ORF">M407DRAFT_34561</name>
</gene>
<dbReference type="InterPro" id="IPR049192">
    <property type="entry name" value="DUF4246_C"/>
</dbReference>
<accession>A0A0C3K361</accession>
<dbReference type="STRING" id="1051891.A0A0C3K361"/>
<protein>
    <recommendedName>
        <fullName evidence="2">DUF4246 domain-containing protein</fullName>
    </recommendedName>
</protein>
<proteinExistence type="predicted"/>
<reference evidence="3 4" key="1">
    <citation type="submission" date="2014-04" db="EMBL/GenBank/DDBJ databases">
        <authorList>
            <consortium name="DOE Joint Genome Institute"/>
            <person name="Kuo A."/>
            <person name="Girlanda M."/>
            <person name="Perotto S."/>
            <person name="Kohler A."/>
            <person name="Nagy L.G."/>
            <person name="Floudas D."/>
            <person name="Copeland A."/>
            <person name="Barry K.W."/>
            <person name="Cichocki N."/>
            <person name="Veneault-Fourrey C."/>
            <person name="LaButti K."/>
            <person name="Lindquist E.A."/>
            <person name="Lipzen A."/>
            <person name="Lundell T."/>
            <person name="Morin E."/>
            <person name="Murat C."/>
            <person name="Sun H."/>
            <person name="Tunlid A."/>
            <person name="Henrissat B."/>
            <person name="Grigoriev I.V."/>
            <person name="Hibbett D.S."/>
            <person name="Martin F."/>
            <person name="Nordberg H.P."/>
            <person name="Cantor M.N."/>
            <person name="Hua S.X."/>
        </authorList>
    </citation>
    <scope>NUCLEOTIDE SEQUENCE [LARGE SCALE GENOMIC DNA]</scope>
    <source>
        <strain evidence="3 4">MUT 4182</strain>
    </source>
</reference>
<dbReference type="OrthoDB" id="415532at2759"/>
<evidence type="ECO:0000313" key="4">
    <source>
        <dbReference type="Proteomes" id="UP000054248"/>
    </source>
</evidence>